<proteinExistence type="predicted"/>
<protein>
    <submittedName>
        <fullName evidence="2">Uncharacterized protein</fullName>
    </submittedName>
</protein>
<gene>
    <name evidence="2" type="ORF">MAUB_48070</name>
</gene>
<organism evidence="2 3">
    <name type="scientific">Mycolicibacterium aubagnense</name>
    <dbReference type="NCBI Taxonomy" id="319707"/>
    <lineage>
        <taxon>Bacteria</taxon>
        <taxon>Bacillati</taxon>
        <taxon>Actinomycetota</taxon>
        <taxon>Actinomycetes</taxon>
        <taxon>Mycobacteriales</taxon>
        <taxon>Mycobacteriaceae</taxon>
        <taxon>Mycolicibacterium</taxon>
    </lineage>
</organism>
<name>A0ABN5Z1S9_9MYCO</name>
<evidence type="ECO:0000313" key="2">
    <source>
        <dbReference type="EMBL" id="BBX86934.1"/>
    </source>
</evidence>
<keyword evidence="1" id="KW-0472">Membrane</keyword>
<keyword evidence="3" id="KW-1185">Reference proteome</keyword>
<dbReference type="Proteomes" id="UP000465609">
    <property type="component" value="Chromosome"/>
</dbReference>
<dbReference type="EMBL" id="AP022577">
    <property type="protein sequence ID" value="BBX86934.1"/>
    <property type="molecule type" value="Genomic_DNA"/>
</dbReference>
<keyword evidence="1" id="KW-1133">Transmembrane helix</keyword>
<sequence length="200" mass="22411">MVRHRANRVHGQHRLVYIGGIFAIVGALAGGWLGGRYTENAAREQIQGSAHQSTVQFLLTQKQAAYTKLIADAMAVGQPTAEYSYEFASSSVEDLKSVEFRKRQLDVYDDMRQIRADYVAVELISLDAPHVVAAAYNVWLSHGQLVTNIDSLYLAFFSGQLSDVDRKRAYELPADRSRDAEAALDRFIDLAQEDLRKMQS</sequence>
<dbReference type="RefSeq" id="WP_138231940.1">
    <property type="nucleotide sequence ID" value="NZ_AP022577.1"/>
</dbReference>
<accession>A0ABN5Z1S9</accession>
<feature type="transmembrane region" description="Helical" evidence="1">
    <location>
        <begin position="15"/>
        <end position="35"/>
    </location>
</feature>
<evidence type="ECO:0000256" key="1">
    <source>
        <dbReference type="SAM" id="Phobius"/>
    </source>
</evidence>
<reference evidence="2 3" key="1">
    <citation type="journal article" date="2019" name="Emerg. Microbes Infect.">
        <title>Comprehensive subspecies identification of 175 nontuberculous mycobacteria species based on 7547 genomic profiles.</title>
        <authorList>
            <person name="Matsumoto Y."/>
            <person name="Kinjo T."/>
            <person name="Motooka D."/>
            <person name="Nabeya D."/>
            <person name="Jung N."/>
            <person name="Uechi K."/>
            <person name="Horii T."/>
            <person name="Iida T."/>
            <person name="Fujita J."/>
            <person name="Nakamura S."/>
        </authorList>
    </citation>
    <scope>NUCLEOTIDE SEQUENCE [LARGE SCALE GENOMIC DNA]</scope>
    <source>
        <strain evidence="2 3">JCM 15296</strain>
    </source>
</reference>
<keyword evidence="1" id="KW-0812">Transmembrane</keyword>
<evidence type="ECO:0000313" key="3">
    <source>
        <dbReference type="Proteomes" id="UP000465609"/>
    </source>
</evidence>